<feature type="region of interest" description="Disordered" evidence="1">
    <location>
        <begin position="140"/>
        <end position="184"/>
    </location>
</feature>
<dbReference type="Proteomes" id="UP001269375">
    <property type="component" value="Unassembled WGS sequence"/>
</dbReference>
<evidence type="ECO:0000313" key="5">
    <source>
        <dbReference type="Proteomes" id="UP001269375"/>
    </source>
</evidence>
<feature type="domain" description="Putative metallopeptidase" evidence="3">
    <location>
        <begin position="16"/>
        <end position="264"/>
    </location>
</feature>
<dbReference type="PANTHER" id="PTHR38730:SF1">
    <property type="entry name" value="SLL7028 PROTEIN"/>
    <property type="match status" value="1"/>
</dbReference>
<dbReference type="Pfam" id="PF09967">
    <property type="entry name" value="DUF2201"/>
    <property type="match status" value="1"/>
</dbReference>
<sequence>MNAPIHPNLATAQKALDKAKIALMRQKDSAFFCTVCFSLKHVWDTRVETAETDGLTIYYSPDFFLAHTPEQQLGLLLHETLHVAFMHMVRRGTREPEKFNRAADYVINLIITDRGIQIPPGGLLDRQYQGMSTEEVYDLLPDEPTEPLPMSDLIEPGQGDAPPGDSPGESGGRGVPGSGANEAAAEVEQKIQDILVRAALQSKMMGDTPGSIPGQIQIFIDTLLNPKLPWHQILARFMNAMVKEDYSWRRPNRRFMPEHYLPSLYSEGLGEVAIAVDASASVKDAEFLRFVSETHGILSRMKPPAIHLIQFDTCIKSVNRVRTTRELENVEFKGRGGTHIGEVMDWTARHKPQVLLMFTDGHFRFDENVIDPRVQIIWLIHDNTKFNAPFGKTIHYAMDD</sequence>
<protein>
    <submittedName>
        <fullName evidence="4">VWA-like domain-containing protein</fullName>
    </submittedName>
</protein>
<dbReference type="SUPFAM" id="SSF53300">
    <property type="entry name" value="vWA-like"/>
    <property type="match status" value="1"/>
</dbReference>
<evidence type="ECO:0000256" key="1">
    <source>
        <dbReference type="SAM" id="MobiDB-lite"/>
    </source>
</evidence>
<comment type="caution">
    <text evidence="4">The sequence shown here is derived from an EMBL/GenBank/DDBJ whole genome shotgun (WGS) entry which is preliminary data.</text>
</comment>
<feature type="domain" description="VWA-like" evidence="2">
    <location>
        <begin position="272"/>
        <end position="395"/>
    </location>
</feature>
<dbReference type="InterPro" id="IPR018698">
    <property type="entry name" value="VWA-like_dom"/>
</dbReference>
<evidence type="ECO:0000313" key="4">
    <source>
        <dbReference type="EMBL" id="MDR5897282.1"/>
    </source>
</evidence>
<dbReference type="PANTHER" id="PTHR38730">
    <property type="entry name" value="SLL7028 PROTEIN"/>
    <property type="match status" value="1"/>
</dbReference>
<accession>A0ABU1H0V7</accession>
<proteinExistence type="predicted"/>
<dbReference type="RefSeq" id="WP_251595553.1">
    <property type="nucleotide sequence ID" value="NZ_JAMLJI010000006.1"/>
</dbReference>
<dbReference type="Pfam" id="PF13203">
    <property type="entry name" value="DUF2201_N"/>
    <property type="match status" value="1"/>
</dbReference>
<dbReference type="EMBL" id="JARWAO010000010">
    <property type="protein sequence ID" value="MDR5897282.1"/>
    <property type="molecule type" value="Genomic_DNA"/>
</dbReference>
<gene>
    <name evidence="4" type="ORF">QC825_14520</name>
</gene>
<name>A0ABU1H0V7_9GAMM</name>
<reference evidence="4 5" key="1">
    <citation type="submission" date="2023-04" db="EMBL/GenBank/DDBJ databases">
        <title>A long-awaited taxogenomic arrangement of the family Halomonadaceae.</title>
        <authorList>
            <person name="De La Haba R."/>
            <person name="Chuvochina M."/>
            <person name="Wittouck S."/>
            <person name="Arahal D.R."/>
            <person name="Sanchez-Porro C."/>
            <person name="Hugenholtz P."/>
            <person name="Ventosa A."/>
        </authorList>
    </citation>
    <scope>NUCLEOTIDE SEQUENCE [LARGE SCALE GENOMIC DNA]</scope>
    <source>
        <strain evidence="4 5">DSM 22428</strain>
    </source>
</reference>
<keyword evidence="5" id="KW-1185">Reference proteome</keyword>
<dbReference type="InterPro" id="IPR036465">
    <property type="entry name" value="vWFA_dom_sf"/>
</dbReference>
<evidence type="ECO:0000259" key="2">
    <source>
        <dbReference type="Pfam" id="PF09967"/>
    </source>
</evidence>
<dbReference type="InterPro" id="IPR025154">
    <property type="entry name" value="Put_metallopeptidase_dom"/>
</dbReference>
<evidence type="ECO:0000259" key="3">
    <source>
        <dbReference type="Pfam" id="PF13203"/>
    </source>
</evidence>
<organism evidence="4 5">
    <name type="scientific">Larsenimonas suaedae</name>
    <dbReference type="NCBI Taxonomy" id="1851019"/>
    <lineage>
        <taxon>Bacteria</taxon>
        <taxon>Pseudomonadati</taxon>
        <taxon>Pseudomonadota</taxon>
        <taxon>Gammaproteobacteria</taxon>
        <taxon>Oceanospirillales</taxon>
        <taxon>Halomonadaceae</taxon>
        <taxon>Larsenimonas</taxon>
    </lineage>
</organism>